<evidence type="ECO:0000313" key="4">
    <source>
        <dbReference type="EMBL" id="GFZ05352.1"/>
    </source>
</evidence>
<dbReference type="EMBL" id="BJWL01000138">
    <property type="protein sequence ID" value="GFS31185.1"/>
    <property type="molecule type" value="Genomic_DNA"/>
</dbReference>
<organism evidence="4 5">
    <name type="scientific">Actinidia rufa</name>
    <dbReference type="NCBI Taxonomy" id="165716"/>
    <lineage>
        <taxon>Eukaryota</taxon>
        <taxon>Viridiplantae</taxon>
        <taxon>Streptophyta</taxon>
        <taxon>Embryophyta</taxon>
        <taxon>Tracheophyta</taxon>
        <taxon>Spermatophyta</taxon>
        <taxon>Magnoliopsida</taxon>
        <taxon>eudicotyledons</taxon>
        <taxon>Gunneridae</taxon>
        <taxon>Pentapetalae</taxon>
        <taxon>asterids</taxon>
        <taxon>Ericales</taxon>
        <taxon>Actinidiaceae</taxon>
        <taxon>Actinidia</taxon>
    </lineage>
</organism>
<dbReference type="Gene3D" id="3.40.50.720">
    <property type="entry name" value="NAD(P)-binding Rossmann-like Domain"/>
    <property type="match status" value="1"/>
</dbReference>
<gene>
    <name evidence="3" type="ORF">Acr_00g0016110</name>
    <name evidence="4" type="ORF">Acr_17g0009240</name>
</gene>
<evidence type="ECO:0000313" key="3">
    <source>
        <dbReference type="EMBL" id="GFS31185.1"/>
    </source>
</evidence>
<dbReference type="PANTHER" id="PTHR24320:SF114">
    <property type="entry name" value="OS03G0115700 PROTEIN"/>
    <property type="match status" value="1"/>
</dbReference>
<evidence type="ECO:0000313" key="5">
    <source>
        <dbReference type="Proteomes" id="UP000585474"/>
    </source>
</evidence>
<name>A0A7J0G3L1_9ERIC</name>
<dbReference type="PANTHER" id="PTHR24320">
    <property type="entry name" value="RETINOL DEHYDROGENASE"/>
    <property type="match status" value="1"/>
</dbReference>
<comment type="caution">
    <text evidence="4">The sequence shown here is derived from an EMBL/GenBank/DDBJ whole genome shotgun (WGS) entry which is preliminary data.</text>
</comment>
<dbReference type="OrthoDB" id="191139at2759"/>
<dbReference type="InterPro" id="IPR036291">
    <property type="entry name" value="NAD(P)-bd_dom_sf"/>
</dbReference>
<proteinExistence type="inferred from homology"/>
<protein>
    <submittedName>
        <fullName evidence="4">NAD(P)-binding Rossmann-fold superfamily protein</fullName>
    </submittedName>
</protein>
<evidence type="ECO:0000256" key="1">
    <source>
        <dbReference type="ARBA" id="ARBA00006484"/>
    </source>
</evidence>
<dbReference type="Proteomes" id="UP000585474">
    <property type="component" value="Unassembled WGS sequence"/>
</dbReference>
<comment type="similarity">
    <text evidence="1">Belongs to the short-chain dehydrogenases/reductases (SDR) family.</text>
</comment>
<dbReference type="SUPFAM" id="SSF51735">
    <property type="entry name" value="NAD(P)-binding Rossmann-fold domains"/>
    <property type="match status" value="1"/>
</dbReference>
<dbReference type="AlphaFoldDB" id="A0A7J0G3L1"/>
<evidence type="ECO:0000256" key="2">
    <source>
        <dbReference type="ARBA" id="ARBA00023002"/>
    </source>
</evidence>
<dbReference type="Pfam" id="PF00106">
    <property type="entry name" value="adh_short"/>
    <property type="match status" value="1"/>
</dbReference>
<sequence length="175" mass="18634">MLETVKYLIGSLGPVATASSPPLTKSPTAAEIFAPSPPSSPVSIELHMHSRATVGIGAETARVLAKLGARKARIVSEFPDSEIVLMALDLSSLTSVQSFVAEFEYLNLPLNLLINNAGKFSDGHAISEDGVEMTFATNYLGHFLLTKLLRKKMIETAKVTGIQGRIVNVSSSIHG</sequence>
<dbReference type="GO" id="GO:0016491">
    <property type="term" value="F:oxidoreductase activity"/>
    <property type="evidence" value="ECO:0007669"/>
    <property type="project" value="UniProtKB-KW"/>
</dbReference>
<dbReference type="EMBL" id="BJWL01000017">
    <property type="protein sequence ID" value="GFZ05352.1"/>
    <property type="molecule type" value="Genomic_DNA"/>
</dbReference>
<dbReference type="InterPro" id="IPR002347">
    <property type="entry name" value="SDR_fam"/>
</dbReference>
<keyword evidence="2" id="KW-0560">Oxidoreductase</keyword>
<reference evidence="4 5" key="1">
    <citation type="submission" date="2019-07" db="EMBL/GenBank/DDBJ databases">
        <title>De Novo Assembly of kiwifruit Actinidia rufa.</title>
        <authorList>
            <person name="Sugita-Konishi S."/>
            <person name="Sato K."/>
            <person name="Mori E."/>
            <person name="Abe Y."/>
            <person name="Kisaki G."/>
            <person name="Hamano K."/>
            <person name="Suezawa K."/>
            <person name="Otani M."/>
            <person name="Fukuda T."/>
            <person name="Manabe T."/>
            <person name="Gomi K."/>
            <person name="Tabuchi M."/>
            <person name="Akimitsu K."/>
            <person name="Kataoka I."/>
        </authorList>
    </citation>
    <scope>NUCLEOTIDE SEQUENCE [LARGE SCALE GENOMIC DNA]</scope>
    <source>
        <strain evidence="5">cv. Fuchu</strain>
        <strain evidence="4">Fuchu</strain>
    </source>
</reference>
<keyword evidence="5" id="KW-1185">Reference proteome</keyword>
<accession>A0A7J0G3L1</accession>